<keyword evidence="2" id="KW-0472">Membrane</keyword>
<feature type="region of interest" description="Disordered" evidence="1">
    <location>
        <begin position="287"/>
        <end position="323"/>
    </location>
</feature>
<dbReference type="AlphaFoldDB" id="A0A8S4R3U4"/>
<dbReference type="PANTHER" id="PTHR21812:SF1">
    <property type="entry name" value="INO80 COMPLEX SUBUNIT E"/>
    <property type="match status" value="1"/>
</dbReference>
<gene>
    <name evidence="4" type="primary">jg14874</name>
    <name evidence="4" type="ORF">PAEG_LOCUS8893</name>
</gene>
<evidence type="ECO:0000256" key="2">
    <source>
        <dbReference type="SAM" id="Phobius"/>
    </source>
</evidence>
<evidence type="ECO:0000256" key="1">
    <source>
        <dbReference type="SAM" id="MobiDB-lite"/>
    </source>
</evidence>
<feature type="transmembrane region" description="Helical" evidence="2">
    <location>
        <begin position="6"/>
        <end position="28"/>
    </location>
</feature>
<feature type="domain" description="INO80 complex subunit E N-terminal" evidence="3">
    <location>
        <begin position="118"/>
        <end position="165"/>
    </location>
</feature>
<name>A0A8S4R3U4_9NEOP</name>
<feature type="compositionally biased region" description="Basic and acidic residues" evidence="1">
    <location>
        <begin position="96"/>
        <end position="106"/>
    </location>
</feature>
<dbReference type="EMBL" id="CAKXAJ010024721">
    <property type="protein sequence ID" value="CAH2229415.1"/>
    <property type="molecule type" value="Genomic_DNA"/>
</dbReference>
<proteinExistence type="predicted"/>
<dbReference type="InterPro" id="IPR026678">
    <property type="entry name" value="INO80E"/>
</dbReference>
<keyword evidence="2" id="KW-1133">Transmembrane helix</keyword>
<keyword evidence="2" id="KW-0812">Transmembrane</keyword>
<protein>
    <submittedName>
        <fullName evidence="4">Jg14874 protein</fullName>
    </submittedName>
</protein>
<dbReference type="InterPro" id="IPR056515">
    <property type="entry name" value="INO80E_N"/>
</dbReference>
<dbReference type="GO" id="GO:0006338">
    <property type="term" value="P:chromatin remodeling"/>
    <property type="evidence" value="ECO:0007669"/>
    <property type="project" value="InterPro"/>
</dbReference>
<feature type="compositionally biased region" description="Polar residues" evidence="1">
    <location>
        <begin position="204"/>
        <end position="222"/>
    </location>
</feature>
<evidence type="ECO:0000313" key="5">
    <source>
        <dbReference type="Proteomes" id="UP000838756"/>
    </source>
</evidence>
<dbReference type="GO" id="GO:0031011">
    <property type="term" value="C:Ino80 complex"/>
    <property type="evidence" value="ECO:0007669"/>
    <property type="project" value="InterPro"/>
</dbReference>
<feature type="compositionally biased region" description="Polar residues" evidence="1">
    <location>
        <begin position="297"/>
        <end position="317"/>
    </location>
</feature>
<reference evidence="4" key="1">
    <citation type="submission" date="2022-03" db="EMBL/GenBank/DDBJ databases">
        <authorList>
            <person name="Lindestad O."/>
        </authorList>
    </citation>
    <scope>NUCLEOTIDE SEQUENCE</scope>
</reference>
<sequence>MELGLVSGLAFLIGTLLNMFNYWSVVLLGLSYSSIICRIIFSIIFGFAIYLYFKTATLASENYPKKMLDGWYCRSIANMQANEAASASNSVNADAPRSHDSRKDYSSDSSSDPEPEPNYKAQYLSLKKKLKYLIYENECFQDALRCSQKRLLKVSRDRSFLLDRLLQYEKHESTTSDSEDTESSDDATYNHAETMKRKKMDTSAGPQVLSTPSALNKGLNNTMKRKRAVVPKKTPNTNNPHQASGTMMAKASPALGFGLSASDGHMTPEEVERHLQSRQSYLELLPERAPPTVPTEMFSNDPSLDSESNDVLENSPNVDEWFD</sequence>
<dbReference type="OrthoDB" id="5977486at2759"/>
<feature type="region of interest" description="Disordered" evidence="1">
    <location>
        <begin position="195"/>
        <end position="226"/>
    </location>
</feature>
<evidence type="ECO:0000259" key="3">
    <source>
        <dbReference type="Pfam" id="PF24237"/>
    </source>
</evidence>
<evidence type="ECO:0000313" key="4">
    <source>
        <dbReference type="EMBL" id="CAH2229415.1"/>
    </source>
</evidence>
<organism evidence="4 5">
    <name type="scientific">Pararge aegeria aegeria</name>
    <dbReference type="NCBI Taxonomy" id="348720"/>
    <lineage>
        <taxon>Eukaryota</taxon>
        <taxon>Metazoa</taxon>
        <taxon>Ecdysozoa</taxon>
        <taxon>Arthropoda</taxon>
        <taxon>Hexapoda</taxon>
        <taxon>Insecta</taxon>
        <taxon>Pterygota</taxon>
        <taxon>Neoptera</taxon>
        <taxon>Endopterygota</taxon>
        <taxon>Lepidoptera</taxon>
        <taxon>Glossata</taxon>
        <taxon>Ditrysia</taxon>
        <taxon>Papilionoidea</taxon>
        <taxon>Nymphalidae</taxon>
        <taxon>Satyrinae</taxon>
        <taxon>Satyrini</taxon>
        <taxon>Parargina</taxon>
        <taxon>Pararge</taxon>
    </lineage>
</organism>
<dbReference type="Pfam" id="PF24237">
    <property type="entry name" value="INO80E"/>
    <property type="match status" value="1"/>
</dbReference>
<feature type="region of interest" description="Disordered" evidence="1">
    <location>
        <begin position="87"/>
        <end position="118"/>
    </location>
</feature>
<dbReference type="Proteomes" id="UP000838756">
    <property type="component" value="Unassembled WGS sequence"/>
</dbReference>
<comment type="caution">
    <text evidence="4">The sequence shown here is derived from an EMBL/GenBank/DDBJ whole genome shotgun (WGS) entry which is preliminary data.</text>
</comment>
<feature type="transmembrane region" description="Helical" evidence="2">
    <location>
        <begin position="35"/>
        <end position="53"/>
    </location>
</feature>
<accession>A0A8S4R3U4</accession>
<keyword evidence="5" id="KW-1185">Reference proteome</keyword>
<dbReference type="PANTHER" id="PTHR21812">
    <property type="entry name" value="INO80 COMPLEX SUBUNIT E"/>
    <property type="match status" value="1"/>
</dbReference>